<protein>
    <submittedName>
        <fullName evidence="2">Putative DNA-binding WGR domain protein</fullName>
    </submittedName>
</protein>
<keyword evidence="2" id="KW-0238">DNA-binding</keyword>
<accession>A0A7W6Q8X9</accession>
<name>A0A7W6Q8X9_9HYPH</name>
<dbReference type="InterPro" id="IPR036930">
    <property type="entry name" value="WGR_dom_sf"/>
</dbReference>
<evidence type="ECO:0000313" key="2">
    <source>
        <dbReference type="EMBL" id="MBB4192993.1"/>
    </source>
</evidence>
<organism evidence="2 3">
    <name type="scientific">Rhizobium aethiopicum</name>
    <dbReference type="NCBI Taxonomy" id="1138170"/>
    <lineage>
        <taxon>Bacteria</taxon>
        <taxon>Pseudomonadati</taxon>
        <taxon>Pseudomonadota</taxon>
        <taxon>Alphaproteobacteria</taxon>
        <taxon>Hyphomicrobiales</taxon>
        <taxon>Rhizobiaceae</taxon>
        <taxon>Rhizobium/Agrobacterium group</taxon>
        <taxon>Rhizobium</taxon>
    </lineage>
</organism>
<sequence length="130" mass="14928">MIITKMNRCGPTDSQVSLDAKAGTSDASFMLAQPYQLYIERTDATKNMARFYALAIEPTLFGTPCLTRRWGRIGTAGQAMVHHFDREEDAVRMFLDLLRMKRARGYRPNTNVRREPMVWAVSRSRPDPCR</sequence>
<dbReference type="GO" id="GO:0003677">
    <property type="term" value="F:DNA binding"/>
    <property type="evidence" value="ECO:0007669"/>
    <property type="project" value="UniProtKB-KW"/>
</dbReference>
<dbReference type="SMART" id="SM00773">
    <property type="entry name" value="WGR"/>
    <property type="match status" value="1"/>
</dbReference>
<evidence type="ECO:0000313" key="3">
    <source>
        <dbReference type="Proteomes" id="UP000524492"/>
    </source>
</evidence>
<feature type="domain" description="WGR" evidence="1">
    <location>
        <begin position="13"/>
        <end position="119"/>
    </location>
</feature>
<dbReference type="InterPro" id="IPR008893">
    <property type="entry name" value="WGR_domain"/>
</dbReference>
<reference evidence="2 3" key="1">
    <citation type="submission" date="2020-08" db="EMBL/GenBank/DDBJ databases">
        <title>Genomic Encyclopedia of Type Strains, Phase IV (KMG-V): Genome sequencing to study the core and pangenomes of soil and plant-associated prokaryotes.</title>
        <authorList>
            <person name="Whitman W."/>
        </authorList>
    </citation>
    <scope>NUCLEOTIDE SEQUENCE [LARGE SCALE GENOMIC DNA]</scope>
    <source>
        <strain evidence="2 3">SEMIA 4074</strain>
    </source>
</reference>
<dbReference type="Pfam" id="PF05406">
    <property type="entry name" value="WGR"/>
    <property type="match status" value="1"/>
</dbReference>
<dbReference type="Proteomes" id="UP000524492">
    <property type="component" value="Unassembled WGS sequence"/>
</dbReference>
<dbReference type="CDD" id="cd07996">
    <property type="entry name" value="WGR_MMR_like"/>
    <property type="match status" value="1"/>
</dbReference>
<evidence type="ECO:0000259" key="1">
    <source>
        <dbReference type="PROSITE" id="PS51977"/>
    </source>
</evidence>
<dbReference type="Gene3D" id="2.20.140.10">
    <property type="entry name" value="WGR domain"/>
    <property type="match status" value="1"/>
</dbReference>
<comment type="caution">
    <text evidence="2">The sequence shown here is derived from an EMBL/GenBank/DDBJ whole genome shotgun (WGS) entry which is preliminary data.</text>
</comment>
<proteinExistence type="predicted"/>
<dbReference type="AlphaFoldDB" id="A0A7W6Q8X9"/>
<keyword evidence="3" id="KW-1185">Reference proteome</keyword>
<dbReference type="PROSITE" id="PS51977">
    <property type="entry name" value="WGR"/>
    <property type="match status" value="1"/>
</dbReference>
<dbReference type="InterPro" id="IPR049809">
    <property type="entry name" value="YehF/YfeS-like_WGR"/>
</dbReference>
<dbReference type="EMBL" id="JACIFV010000010">
    <property type="protein sequence ID" value="MBB4192993.1"/>
    <property type="molecule type" value="Genomic_DNA"/>
</dbReference>
<gene>
    <name evidence="2" type="ORF">GGD53_003157</name>
</gene>
<dbReference type="RefSeq" id="WP_348647426.1">
    <property type="nucleotide sequence ID" value="NZ_JACIFV010000010.1"/>
</dbReference>
<dbReference type="SUPFAM" id="SSF142921">
    <property type="entry name" value="WGR domain-like"/>
    <property type="match status" value="1"/>
</dbReference>